<dbReference type="Pfam" id="PF00563">
    <property type="entry name" value="EAL"/>
    <property type="match status" value="1"/>
</dbReference>
<dbReference type="GO" id="GO:0071111">
    <property type="term" value="F:cyclic-guanylate-specific phosphodiesterase activity"/>
    <property type="evidence" value="ECO:0007669"/>
    <property type="project" value="InterPro"/>
</dbReference>
<reference evidence="3 4" key="4">
    <citation type="journal article" date="2009" name="Appl. Environ. Microbiol.">
        <title>Comparative genome-wide transcriptional profiling of Azorhizobium caulinodans ORS571 grown under free-living and symbiotic conditions.</title>
        <authorList>
            <person name="Tsukada S."/>
            <person name="Aono T."/>
            <person name="Akiba N."/>
            <person name="Lee KB."/>
            <person name="Liu CT."/>
            <person name="Toyazaki H."/>
            <person name="Oyaizu H."/>
        </authorList>
    </citation>
    <scope>NUCLEOTIDE SEQUENCE [LARGE SCALE GENOMIC DNA]</scope>
    <source>
        <strain evidence="4">ATCC 43989 / DSM 5975 / JCM 20966 / LMG 6465 / NBRC 14845 / NCIMB 13405 / ORS 571</strain>
    </source>
</reference>
<dbReference type="HOGENOM" id="CLU_000445_143_0_5"/>
<proteinExistence type="predicted"/>
<feature type="transmembrane region" description="Helical" evidence="1">
    <location>
        <begin position="76"/>
        <end position="97"/>
    </location>
</feature>
<organism evidence="3 4">
    <name type="scientific">Azorhizobium caulinodans (strain ATCC 43989 / DSM 5975 / JCM 20966 / LMG 6465 / NBRC 14845 / NCIMB 13405 / ORS 571)</name>
    <dbReference type="NCBI Taxonomy" id="438753"/>
    <lineage>
        <taxon>Bacteria</taxon>
        <taxon>Pseudomonadati</taxon>
        <taxon>Pseudomonadota</taxon>
        <taxon>Alphaproteobacteria</taxon>
        <taxon>Hyphomicrobiales</taxon>
        <taxon>Xanthobacteraceae</taxon>
        <taxon>Azorhizobium</taxon>
    </lineage>
</organism>
<reference evidence="4" key="2">
    <citation type="submission" date="2007-04" db="EMBL/GenBank/DDBJ databases">
        <title>Complete genome sequence of the nitrogen-fixing bacterium Azorhizobium caulinodans ORS571.</title>
        <authorList>
            <person name="Lee K.B."/>
            <person name="Backer P.D."/>
            <person name="Aono T."/>
            <person name="Liu C.T."/>
            <person name="Suzuki S."/>
            <person name="Suzuki T."/>
            <person name="Kaneko T."/>
            <person name="Yamada M."/>
            <person name="Tabata S."/>
            <person name="Kupfer D.M."/>
            <person name="Najar F.Z."/>
            <person name="Wiley G.B."/>
            <person name="Roe B."/>
            <person name="Binnewies T."/>
            <person name="Ussery D."/>
            <person name="Vereecke D."/>
            <person name="Gevers D."/>
            <person name="Holsters M."/>
            <person name="Oyaizu H."/>
        </authorList>
    </citation>
    <scope>NUCLEOTIDE SEQUENCE [LARGE SCALE GENOMIC DNA]</scope>
    <source>
        <strain evidence="4">ATCC 43989 / DSM 5975 / JCM 20966 / LMG 6465 / NBRC 14845 / NCIMB 13405 / ORS 571</strain>
    </source>
</reference>
<feature type="transmembrane region" description="Helical" evidence="1">
    <location>
        <begin position="103"/>
        <end position="119"/>
    </location>
</feature>
<dbReference type="CDD" id="cd01948">
    <property type="entry name" value="EAL"/>
    <property type="match status" value="1"/>
</dbReference>
<dbReference type="Gene3D" id="3.20.20.450">
    <property type="entry name" value="EAL domain"/>
    <property type="match status" value="1"/>
</dbReference>
<dbReference type="STRING" id="438753.AZC_3902"/>
<gene>
    <name evidence="3" type="ordered locus">AZC_3902</name>
</gene>
<dbReference type="PANTHER" id="PTHR33121">
    <property type="entry name" value="CYCLIC DI-GMP PHOSPHODIESTERASE PDEF"/>
    <property type="match status" value="1"/>
</dbReference>
<dbReference type="EMBL" id="AP009384">
    <property type="protein sequence ID" value="BAF89900.1"/>
    <property type="molecule type" value="Genomic_DNA"/>
</dbReference>
<evidence type="ECO:0000259" key="2">
    <source>
        <dbReference type="PROSITE" id="PS50883"/>
    </source>
</evidence>
<feature type="transmembrane region" description="Helical" evidence="1">
    <location>
        <begin position="162"/>
        <end position="182"/>
    </location>
</feature>
<name>A8IKF7_AZOC5</name>
<dbReference type="KEGG" id="azc:AZC_3902"/>
<dbReference type="SMART" id="SM00052">
    <property type="entry name" value="EAL"/>
    <property type="match status" value="1"/>
</dbReference>
<dbReference type="Proteomes" id="UP000000270">
    <property type="component" value="Chromosome"/>
</dbReference>
<dbReference type="InterPro" id="IPR050706">
    <property type="entry name" value="Cyclic-di-GMP_PDE-like"/>
</dbReference>
<dbReference type="AlphaFoldDB" id="A8IKF7"/>
<dbReference type="InterPro" id="IPR035919">
    <property type="entry name" value="EAL_sf"/>
</dbReference>
<keyword evidence="1" id="KW-1133">Transmembrane helix</keyword>
<dbReference type="PANTHER" id="PTHR33121:SF79">
    <property type="entry name" value="CYCLIC DI-GMP PHOSPHODIESTERASE PDED-RELATED"/>
    <property type="match status" value="1"/>
</dbReference>
<dbReference type="eggNOG" id="COG2200">
    <property type="taxonomic scope" value="Bacteria"/>
</dbReference>
<sequence>MKRNSVFDWSPEQRRHRRVRSLLLFGSGVFVALGGGWSVFYGLHGHWVMMAVHLALSALAIPALALIFLDHARAAAIFIAHALLPFVTWLCLIDAPLGDIQRSTHLFLLPIGVGIFFIFSQERAYLRYFLPCLYFVLFIVFQCSDMGVSHPDLMAPERVRYVGMWVNAITAVIALGVVLTLMQVDMASYHQLEGEMRRALARGDFRLHYQPQVDPSRRILGAEALLRWFNPDHGIIPPAKFITLAEETGLIVPLGDWVLRTACAQLALWAEIPATRDLTISVNVSASQFRQPDFVPRVREILAHTGADPSRLKLELTESLFVRDPDVAAEKMSALRDVGLRWSLDDFGTGYSSLHMLRNLPVDEIKIDKTFVSRMASEEQDRAIVRLLIDMCSTLGLFLVAEGVETEEQYRLLQAWGCDGFQGYLFGKAMPVFQFSRLAEAASAASTN</sequence>
<dbReference type="SUPFAM" id="SSF141868">
    <property type="entry name" value="EAL domain-like"/>
    <property type="match status" value="1"/>
</dbReference>
<reference evidence="3 4" key="5">
    <citation type="journal article" date="2010" name="Appl. Environ. Microbiol.">
        <title>phrR-like gene praR of Azorhizobium caulinodans ORS571 is essential for symbiosis with Sesbania rostrata and is involved in expression of reb genes.</title>
        <authorList>
            <person name="Akiba N."/>
            <person name="Aono T."/>
            <person name="Toyazaki H."/>
            <person name="Sato S."/>
            <person name="Oyaizu H."/>
        </authorList>
    </citation>
    <scope>NUCLEOTIDE SEQUENCE [LARGE SCALE GENOMIC DNA]</scope>
    <source>
        <strain evidence="4">ATCC 43989 / DSM 5975 / JCM 20966 / LMG 6465 / NBRC 14845 / NCIMB 13405 / ORS 571</strain>
    </source>
</reference>
<reference evidence="3 4" key="6">
    <citation type="journal article" date="2011" name="Appl. Environ. Microbiol.">
        <title>Involvement of the azorhizobial chromosome partition gene (parA) in the onset of bacteroid differentiation during Sesbania rostrata stem nodule development.</title>
        <authorList>
            <person name="Liu CT."/>
            <person name="Lee KB."/>
            <person name="Wang YS."/>
            <person name="Peng MH."/>
            <person name="Lee KT."/>
            <person name="Suzuki S."/>
            <person name="Suzuki T."/>
            <person name="Oyaizu H."/>
        </authorList>
    </citation>
    <scope>NUCLEOTIDE SEQUENCE [LARGE SCALE GENOMIC DNA]</scope>
    <source>
        <strain evidence="4">ATCC 43989 / DSM 5975 / JCM 20966 / LMG 6465 / NBRC 14845 / NCIMB 13405 / ORS 571</strain>
    </source>
</reference>
<feature type="domain" description="EAL" evidence="2">
    <location>
        <begin position="189"/>
        <end position="443"/>
    </location>
</feature>
<protein>
    <submittedName>
        <fullName evidence="3">Putative cylclic diguanylate phosphodiesterase</fullName>
    </submittedName>
</protein>
<dbReference type="PROSITE" id="PS50883">
    <property type="entry name" value="EAL"/>
    <property type="match status" value="1"/>
</dbReference>
<keyword evidence="1" id="KW-0812">Transmembrane</keyword>
<reference evidence="3 4" key="3">
    <citation type="journal article" date="2008" name="BMC Genomics">
        <title>The genome of the versatile nitrogen fixer Azorhizobium caulinodans ORS571.</title>
        <authorList>
            <person name="Lee KB."/>
            <person name="Backer P.D."/>
            <person name="Aono T."/>
            <person name="Liu CT."/>
            <person name="Suzuki S."/>
            <person name="Suzuki T."/>
            <person name="Kaneko T."/>
            <person name="Yamada M."/>
            <person name="Tabata S."/>
            <person name="Kupfer D.M."/>
            <person name="Najar F.Z."/>
            <person name="Wiley G.B."/>
            <person name="Roe B."/>
            <person name="Binnewies T.T."/>
            <person name="Ussery D.W."/>
            <person name="D'Haeze W."/>
            <person name="Herder J.D."/>
            <person name="Gevers D."/>
            <person name="Vereecke D."/>
            <person name="Holsters M."/>
            <person name="Oyaizu H."/>
        </authorList>
    </citation>
    <scope>NUCLEOTIDE SEQUENCE [LARGE SCALE GENOMIC DNA]</scope>
    <source>
        <strain evidence="4">ATCC 43989 / DSM 5975 / JCM 20966 / LMG 6465 / NBRC 14845 / NCIMB 13405 / ORS 571</strain>
    </source>
</reference>
<accession>A8IKF7</accession>
<dbReference type="InterPro" id="IPR001633">
    <property type="entry name" value="EAL_dom"/>
</dbReference>
<evidence type="ECO:0000313" key="4">
    <source>
        <dbReference type="Proteomes" id="UP000000270"/>
    </source>
</evidence>
<feature type="transmembrane region" description="Helical" evidence="1">
    <location>
        <begin position="21"/>
        <end position="41"/>
    </location>
</feature>
<evidence type="ECO:0000256" key="1">
    <source>
        <dbReference type="SAM" id="Phobius"/>
    </source>
</evidence>
<feature type="transmembrane region" description="Helical" evidence="1">
    <location>
        <begin position="47"/>
        <end position="69"/>
    </location>
</feature>
<reference evidence="3 4" key="1">
    <citation type="journal article" date="2007" name="Appl. Environ. Microbiol.">
        <title>Rhizobial factors required for stem nodule maturation and maintenance in Sesbania rostrata-Azorhizobium caulinodans ORS571 symbiosis.</title>
        <authorList>
            <person name="Suzuki S."/>
            <person name="Aono T."/>
            <person name="Lee KB."/>
            <person name="Suzuki T."/>
            <person name="Liu CT."/>
            <person name="Miwa H."/>
            <person name="Wakao S."/>
            <person name="Iki T."/>
            <person name="Oyaizu H."/>
        </authorList>
    </citation>
    <scope>NUCLEOTIDE SEQUENCE [LARGE SCALE GENOMIC DNA]</scope>
    <source>
        <strain evidence="4">ATCC 43989 / DSM 5975 / JCM 20966 / LMG 6465 / NBRC 14845 / NCIMB 13405 / ORS 571</strain>
    </source>
</reference>
<keyword evidence="4" id="KW-1185">Reference proteome</keyword>
<keyword evidence="1" id="KW-0472">Membrane</keyword>
<evidence type="ECO:0000313" key="3">
    <source>
        <dbReference type="EMBL" id="BAF89900.1"/>
    </source>
</evidence>
<feature type="transmembrane region" description="Helical" evidence="1">
    <location>
        <begin position="126"/>
        <end position="142"/>
    </location>
</feature>